<dbReference type="GO" id="GO:0003735">
    <property type="term" value="F:structural constituent of ribosome"/>
    <property type="evidence" value="ECO:0007669"/>
    <property type="project" value="InterPro"/>
</dbReference>
<evidence type="ECO:0000313" key="6">
    <source>
        <dbReference type="EMBL" id="PWF99624.1"/>
    </source>
</evidence>
<organism evidence="6 7">
    <name type="scientific">Levilactobacillus bambusae</name>
    <dbReference type="NCBI Taxonomy" id="2024736"/>
    <lineage>
        <taxon>Bacteria</taxon>
        <taxon>Bacillati</taxon>
        <taxon>Bacillota</taxon>
        <taxon>Bacilli</taxon>
        <taxon>Lactobacillales</taxon>
        <taxon>Lactobacillaceae</taxon>
        <taxon>Levilactobacillus</taxon>
    </lineage>
</organism>
<keyword evidence="7" id="KW-1185">Reference proteome</keyword>
<dbReference type="GO" id="GO:0005737">
    <property type="term" value="C:cytoplasm"/>
    <property type="evidence" value="ECO:0007669"/>
    <property type="project" value="UniProtKB-ARBA"/>
</dbReference>
<dbReference type="InterPro" id="IPR038584">
    <property type="entry name" value="Ribosomal_bL33_sf"/>
</dbReference>
<gene>
    <name evidence="5 6" type="primary">rpmG</name>
    <name evidence="6" type="ORF">DCM90_07930</name>
</gene>
<name>A0A2V1MZP2_9LACO</name>
<dbReference type="OrthoDB" id="9801333at2"/>
<dbReference type="GO" id="GO:1990904">
    <property type="term" value="C:ribonucleoprotein complex"/>
    <property type="evidence" value="ECO:0007669"/>
    <property type="project" value="UniProtKB-KW"/>
</dbReference>
<comment type="caution">
    <text evidence="6">The sequence shown here is derived from an EMBL/GenBank/DDBJ whole genome shotgun (WGS) entry which is preliminary data.</text>
</comment>
<dbReference type="HAMAP" id="MF_00294">
    <property type="entry name" value="Ribosomal_bL33"/>
    <property type="match status" value="1"/>
</dbReference>
<evidence type="ECO:0000256" key="3">
    <source>
        <dbReference type="ARBA" id="ARBA00023274"/>
    </source>
</evidence>
<accession>A0A2V1MZP2</accession>
<dbReference type="InterPro" id="IPR001705">
    <property type="entry name" value="Ribosomal_bL33"/>
</dbReference>
<dbReference type="NCBIfam" id="TIGR01023">
    <property type="entry name" value="rpmG_bact"/>
    <property type="match status" value="1"/>
</dbReference>
<proteinExistence type="inferred from homology"/>
<dbReference type="NCBIfam" id="NF001860">
    <property type="entry name" value="PRK00595.1"/>
    <property type="match status" value="1"/>
</dbReference>
<evidence type="ECO:0000256" key="5">
    <source>
        <dbReference type="HAMAP-Rule" id="MF_00294"/>
    </source>
</evidence>
<dbReference type="NCBIfam" id="NF001764">
    <property type="entry name" value="PRK00504.1"/>
    <property type="match status" value="1"/>
</dbReference>
<dbReference type="SUPFAM" id="SSF57829">
    <property type="entry name" value="Zn-binding ribosomal proteins"/>
    <property type="match status" value="1"/>
</dbReference>
<dbReference type="InterPro" id="IPR011332">
    <property type="entry name" value="Ribosomal_zn-bd"/>
</dbReference>
<reference evidence="6 7" key="1">
    <citation type="journal article" date="2018" name="Int. J. Syst. Evol. Microbiol.">
        <title>Lactobacillus bambusae sp. nov., isolated from a traditional fermented Ma-bamboo shoots of Taiwan.</title>
        <authorList>
            <person name="Wang L.-T."/>
        </authorList>
    </citation>
    <scope>NUCLEOTIDE SEQUENCE [LARGE SCALE GENOMIC DNA]</scope>
    <source>
        <strain evidence="6 7">BS-W1</strain>
    </source>
</reference>
<dbReference type="GO" id="GO:0005840">
    <property type="term" value="C:ribosome"/>
    <property type="evidence" value="ECO:0007669"/>
    <property type="project" value="UniProtKB-KW"/>
</dbReference>
<evidence type="ECO:0000256" key="2">
    <source>
        <dbReference type="ARBA" id="ARBA00022980"/>
    </source>
</evidence>
<protein>
    <recommendedName>
        <fullName evidence="4 5">Large ribosomal subunit protein bL33</fullName>
    </recommendedName>
</protein>
<dbReference type="EMBL" id="QCXQ01000006">
    <property type="protein sequence ID" value="PWF99624.1"/>
    <property type="molecule type" value="Genomic_DNA"/>
</dbReference>
<dbReference type="Proteomes" id="UP000245080">
    <property type="component" value="Unassembled WGS sequence"/>
</dbReference>
<dbReference type="Gene3D" id="2.20.28.120">
    <property type="entry name" value="Ribosomal protein L33"/>
    <property type="match status" value="1"/>
</dbReference>
<comment type="similarity">
    <text evidence="1 5">Belongs to the bacterial ribosomal protein bL33 family.</text>
</comment>
<sequence length="49" mass="5569">MAQVKVALACSVCGTRNYTVSTNQAHTERLELKKFCKQCGKKTIHRETR</sequence>
<keyword evidence="2 5" id="KW-0689">Ribosomal protein</keyword>
<keyword evidence="3 5" id="KW-0687">Ribonucleoprotein</keyword>
<dbReference type="RefSeq" id="WP_109251082.1">
    <property type="nucleotide sequence ID" value="NZ_QCXQ01000006.1"/>
</dbReference>
<evidence type="ECO:0000256" key="1">
    <source>
        <dbReference type="ARBA" id="ARBA00007596"/>
    </source>
</evidence>
<dbReference type="AlphaFoldDB" id="A0A2V1MZP2"/>
<dbReference type="GO" id="GO:0006412">
    <property type="term" value="P:translation"/>
    <property type="evidence" value="ECO:0007669"/>
    <property type="project" value="UniProtKB-UniRule"/>
</dbReference>
<dbReference type="Pfam" id="PF00471">
    <property type="entry name" value="Ribosomal_L33"/>
    <property type="match status" value="1"/>
</dbReference>
<evidence type="ECO:0000313" key="7">
    <source>
        <dbReference type="Proteomes" id="UP000245080"/>
    </source>
</evidence>
<evidence type="ECO:0000256" key="4">
    <source>
        <dbReference type="ARBA" id="ARBA00035176"/>
    </source>
</evidence>